<dbReference type="EMBL" id="CAJNOU010020743">
    <property type="protein sequence ID" value="CAF1585890.1"/>
    <property type="molecule type" value="Genomic_DNA"/>
</dbReference>
<evidence type="ECO:0000313" key="2">
    <source>
        <dbReference type="Proteomes" id="UP000663889"/>
    </source>
</evidence>
<gene>
    <name evidence="1" type="ORF">SEV965_LOCUS40000</name>
</gene>
<reference evidence="1" key="1">
    <citation type="submission" date="2021-02" db="EMBL/GenBank/DDBJ databases">
        <authorList>
            <person name="Nowell W R."/>
        </authorList>
    </citation>
    <scope>NUCLEOTIDE SEQUENCE</scope>
</reference>
<accession>A0A815ZQL5</accession>
<dbReference type="Proteomes" id="UP000663889">
    <property type="component" value="Unassembled WGS sequence"/>
</dbReference>
<protein>
    <submittedName>
        <fullName evidence="1">Uncharacterized protein</fullName>
    </submittedName>
</protein>
<sequence>WLLNGVCSTTFAGSWISVNAHEVAAISEIAAAY</sequence>
<proteinExistence type="predicted"/>
<name>A0A815ZQL5_9BILA</name>
<feature type="non-terminal residue" evidence="1">
    <location>
        <position position="1"/>
    </location>
</feature>
<dbReference type="AlphaFoldDB" id="A0A815ZQL5"/>
<evidence type="ECO:0000313" key="1">
    <source>
        <dbReference type="EMBL" id="CAF1585890.1"/>
    </source>
</evidence>
<organism evidence="1 2">
    <name type="scientific">Rotaria sordida</name>
    <dbReference type="NCBI Taxonomy" id="392033"/>
    <lineage>
        <taxon>Eukaryota</taxon>
        <taxon>Metazoa</taxon>
        <taxon>Spiralia</taxon>
        <taxon>Gnathifera</taxon>
        <taxon>Rotifera</taxon>
        <taxon>Eurotatoria</taxon>
        <taxon>Bdelloidea</taxon>
        <taxon>Philodinida</taxon>
        <taxon>Philodinidae</taxon>
        <taxon>Rotaria</taxon>
    </lineage>
</organism>
<comment type="caution">
    <text evidence="1">The sequence shown here is derived from an EMBL/GenBank/DDBJ whole genome shotgun (WGS) entry which is preliminary data.</text>
</comment>